<sequence>MTRGVCSMQMTISSSIKQRDEQQLPTTFSNTLLKSTEELKSPPQARIPIEAPPIQGENRTQARRKPTDTVHISKLDTAQCRADSITS</sequence>
<evidence type="ECO:0000313" key="3">
    <source>
        <dbReference type="Proteomes" id="UP000001628"/>
    </source>
</evidence>
<dbReference type="Proteomes" id="UP000001628">
    <property type="component" value="Unassembled WGS sequence"/>
</dbReference>
<name>A0A0A0HVF3_PARBD</name>
<feature type="region of interest" description="Disordered" evidence="1">
    <location>
        <begin position="37"/>
        <end position="68"/>
    </location>
</feature>
<accession>A0A0A0HVF3</accession>
<reference evidence="2 3" key="1">
    <citation type="journal article" date="2011" name="PLoS Genet.">
        <title>Comparative genomic analysis of human fungal pathogens causing paracoccidioidomycosis.</title>
        <authorList>
            <person name="Desjardins C.A."/>
            <person name="Champion M.D."/>
            <person name="Holder J.W."/>
            <person name="Muszewska A."/>
            <person name="Goldberg J."/>
            <person name="Bailao A.M."/>
            <person name="Brigido M.M."/>
            <person name="Ferreira M.E."/>
            <person name="Garcia A.M."/>
            <person name="Grynberg M."/>
            <person name="Gujja S."/>
            <person name="Heiman D.I."/>
            <person name="Henn M.R."/>
            <person name="Kodira C.D."/>
            <person name="Leon-Narvaez H."/>
            <person name="Longo L.V."/>
            <person name="Ma L.J."/>
            <person name="Malavazi I."/>
            <person name="Matsuo A.L."/>
            <person name="Morais F.V."/>
            <person name="Pereira M."/>
            <person name="Rodriguez-Brito S."/>
            <person name="Sakthikumar S."/>
            <person name="Salem-Izacc S.M."/>
            <person name="Sykes S.M."/>
            <person name="Teixeira M.M."/>
            <person name="Vallejo M.C."/>
            <person name="Walter M.E."/>
            <person name="Yandava C."/>
            <person name="Young S."/>
            <person name="Zeng Q."/>
            <person name="Zucker J."/>
            <person name="Felipe M.S."/>
            <person name="Goldman G.H."/>
            <person name="Haas B.J."/>
            <person name="McEwen J.G."/>
            <person name="Nino-Vega G."/>
            <person name="Puccia R."/>
            <person name="San-Blas G."/>
            <person name="Soares C.M."/>
            <person name="Birren B.W."/>
            <person name="Cuomo C.A."/>
        </authorList>
    </citation>
    <scope>NUCLEOTIDE SEQUENCE [LARGE SCALE GENOMIC DNA]</scope>
    <source>
        <strain evidence="2 3">Pb18</strain>
    </source>
</reference>
<proteinExistence type="predicted"/>
<keyword evidence="3" id="KW-1185">Reference proteome</keyword>
<dbReference type="AlphaFoldDB" id="A0A0A0HVF3"/>
<evidence type="ECO:0000313" key="2">
    <source>
        <dbReference type="EMBL" id="KGM92567.1"/>
    </source>
</evidence>
<dbReference type="GeneID" id="22587293"/>
<dbReference type="EMBL" id="KN275958">
    <property type="protein sequence ID" value="KGM92567.1"/>
    <property type="molecule type" value="Genomic_DNA"/>
</dbReference>
<feature type="region of interest" description="Disordered" evidence="1">
    <location>
        <begin position="1"/>
        <end position="23"/>
    </location>
</feature>
<dbReference type="KEGG" id="pbn:PADG_11396"/>
<dbReference type="RefSeq" id="XP_010757947.1">
    <property type="nucleotide sequence ID" value="XM_010759645.1"/>
</dbReference>
<dbReference type="HOGENOM" id="CLU_2590418_0_0_1"/>
<dbReference type="VEuPathDB" id="FungiDB:PADG_11396"/>
<dbReference type="InParanoid" id="A0A0A0HVF3"/>
<evidence type="ECO:0000256" key="1">
    <source>
        <dbReference type="SAM" id="MobiDB-lite"/>
    </source>
</evidence>
<gene>
    <name evidence="2" type="ORF">PADG_11396</name>
</gene>
<protein>
    <submittedName>
        <fullName evidence="2">Uncharacterized protein</fullName>
    </submittedName>
</protein>
<organism evidence="2 3">
    <name type="scientific">Paracoccidioides brasiliensis (strain Pb18)</name>
    <dbReference type="NCBI Taxonomy" id="502780"/>
    <lineage>
        <taxon>Eukaryota</taxon>
        <taxon>Fungi</taxon>
        <taxon>Dikarya</taxon>
        <taxon>Ascomycota</taxon>
        <taxon>Pezizomycotina</taxon>
        <taxon>Eurotiomycetes</taxon>
        <taxon>Eurotiomycetidae</taxon>
        <taxon>Onygenales</taxon>
        <taxon>Ajellomycetaceae</taxon>
        <taxon>Paracoccidioides</taxon>
    </lineage>
</organism>